<dbReference type="SMART" id="SM01134">
    <property type="entry name" value="DeoRC"/>
    <property type="match status" value="1"/>
</dbReference>
<dbReference type="SUPFAM" id="SSF100950">
    <property type="entry name" value="NagB/RpiA/CoA transferase-like"/>
    <property type="match status" value="1"/>
</dbReference>
<dbReference type="SMART" id="SM00420">
    <property type="entry name" value="HTH_DEOR"/>
    <property type="match status" value="1"/>
</dbReference>
<dbReference type="Proteomes" id="UP001317779">
    <property type="component" value="Chromosome"/>
</dbReference>
<dbReference type="InterPro" id="IPR050313">
    <property type="entry name" value="Carb_Metab_HTH_regulators"/>
</dbReference>
<dbReference type="RefSeq" id="WP_263798523.1">
    <property type="nucleotide sequence ID" value="NZ_AP027141.1"/>
</dbReference>
<dbReference type="InterPro" id="IPR014036">
    <property type="entry name" value="DeoR-like_C"/>
</dbReference>
<feature type="domain" description="HTH deoR-type" evidence="7">
    <location>
        <begin position="3"/>
        <end position="58"/>
    </location>
</feature>
<dbReference type="Pfam" id="PF00455">
    <property type="entry name" value="DeoRC"/>
    <property type="match status" value="1"/>
</dbReference>
<proteinExistence type="predicted"/>
<evidence type="ECO:0000259" key="7">
    <source>
        <dbReference type="PROSITE" id="PS51000"/>
    </source>
</evidence>
<dbReference type="PROSITE" id="PS51000">
    <property type="entry name" value="HTH_DEOR_2"/>
    <property type="match status" value="1"/>
</dbReference>
<dbReference type="InterPro" id="IPR001034">
    <property type="entry name" value="DeoR_HTH"/>
</dbReference>
<dbReference type="Gene3D" id="1.10.10.10">
    <property type="entry name" value="Winged helix-like DNA-binding domain superfamily/Winged helix DNA-binding domain"/>
    <property type="match status" value="1"/>
</dbReference>
<keyword evidence="9" id="KW-1185">Reference proteome</keyword>
<dbReference type="InterPro" id="IPR036388">
    <property type="entry name" value="WH-like_DNA-bd_sf"/>
</dbReference>
<dbReference type="Pfam" id="PF08220">
    <property type="entry name" value="HTH_DeoR"/>
    <property type="match status" value="1"/>
</dbReference>
<evidence type="ECO:0000313" key="9">
    <source>
        <dbReference type="Proteomes" id="UP001317779"/>
    </source>
</evidence>
<name>A0ABM8DZA9_9MICO</name>
<evidence type="ECO:0000256" key="4">
    <source>
        <dbReference type="ARBA" id="ARBA00023125"/>
    </source>
</evidence>
<dbReference type="PROSITE" id="PS00894">
    <property type="entry name" value="HTH_DEOR_1"/>
    <property type="match status" value="1"/>
</dbReference>
<comment type="function">
    <text evidence="6">Repressor of the lactose catabolism operon. Galactose-6-phosphate is the inducer.</text>
</comment>
<evidence type="ECO:0000256" key="5">
    <source>
        <dbReference type="ARBA" id="ARBA00023163"/>
    </source>
</evidence>
<evidence type="ECO:0000256" key="1">
    <source>
        <dbReference type="ARBA" id="ARBA00021390"/>
    </source>
</evidence>
<dbReference type="EMBL" id="AP027141">
    <property type="protein sequence ID" value="BDV30892.1"/>
    <property type="molecule type" value="Genomic_DNA"/>
</dbReference>
<dbReference type="PRINTS" id="PR00037">
    <property type="entry name" value="HTHLACR"/>
</dbReference>
<dbReference type="PANTHER" id="PTHR30363">
    <property type="entry name" value="HTH-TYPE TRANSCRIPTIONAL REGULATOR SRLR-RELATED"/>
    <property type="match status" value="1"/>
</dbReference>
<keyword evidence="2" id="KW-0678">Repressor</keyword>
<evidence type="ECO:0000256" key="2">
    <source>
        <dbReference type="ARBA" id="ARBA00022491"/>
    </source>
</evidence>
<dbReference type="Gene3D" id="3.40.50.1360">
    <property type="match status" value="1"/>
</dbReference>
<organism evidence="8 9">
    <name type="scientific">Microbacterium terricola</name>
    <dbReference type="NCBI Taxonomy" id="344163"/>
    <lineage>
        <taxon>Bacteria</taxon>
        <taxon>Bacillati</taxon>
        <taxon>Actinomycetota</taxon>
        <taxon>Actinomycetes</taxon>
        <taxon>Micrococcales</taxon>
        <taxon>Microbacteriaceae</taxon>
        <taxon>Microbacterium</taxon>
    </lineage>
</organism>
<sequence length="260" mass="26703">MYAMERQTLIEQELVDQGRVSVVSLARRFDVTTETVRRDLAQLESAGALRRVHGGAVVAERSSTAETPLATRMRHAGAAKSAIARRCVELLPPDFHGSLYLDAGTTTAAIAAALATRPSGARPIDIVTHSMALAHALAGAPGIGLTVIGGRVRGITAAAVGADTVRAIEQLRPDIAFVGVNGISAGFGLSTPDPDEAAVKTAIVAAARRTVVAADAGKHGRELLVSFAPLRAVDVLVTDVAPAADLAEALADADAEVLVA</sequence>
<dbReference type="InterPro" id="IPR037171">
    <property type="entry name" value="NagB/RpiA_transferase-like"/>
</dbReference>
<dbReference type="PANTHER" id="PTHR30363:SF4">
    <property type="entry name" value="GLYCEROL-3-PHOSPHATE REGULON REPRESSOR"/>
    <property type="match status" value="1"/>
</dbReference>
<evidence type="ECO:0000256" key="3">
    <source>
        <dbReference type="ARBA" id="ARBA00023015"/>
    </source>
</evidence>
<gene>
    <name evidence="8" type="ORF">Microterr_15520</name>
</gene>
<accession>A0ABM8DZA9</accession>
<dbReference type="InterPro" id="IPR036390">
    <property type="entry name" value="WH_DNA-bd_sf"/>
</dbReference>
<dbReference type="SUPFAM" id="SSF46785">
    <property type="entry name" value="Winged helix' DNA-binding domain"/>
    <property type="match status" value="1"/>
</dbReference>
<keyword evidence="3" id="KW-0805">Transcription regulation</keyword>
<evidence type="ECO:0000313" key="8">
    <source>
        <dbReference type="EMBL" id="BDV30892.1"/>
    </source>
</evidence>
<dbReference type="InterPro" id="IPR018356">
    <property type="entry name" value="Tscrpt_reg_HTH_DeoR_CS"/>
</dbReference>
<evidence type="ECO:0000256" key="6">
    <source>
        <dbReference type="ARBA" id="ARBA00024937"/>
    </source>
</evidence>
<reference evidence="8 9" key="1">
    <citation type="submission" date="2022-12" db="EMBL/GenBank/DDBJ databases">
        <title>Microbacterium terricola strain KV-448 chromosome, complete genome.</title>
        <authorList>
            <person name="Oshima T."/>
            <person name="Moriya T."/>
            <person name="Bessho Y."/>
        </authorList>
    </citation>
    <scope>NUCLEOTIDE SEQUENCE [LARGE SCALE GENOMIC DNA]</scope>
    <source>
        <strain evidence="8 9">KV-448</strain>
    </source>
</reference>
<keyword evidence="4" id="KW-0238">DNA-binding</keyword>
<keyword evidence="5" id="KW-0804">Transcription</keyword>
<protein>
    <recommendedName>
        <fullName evidence="1">Lactose phosphotransferase system repressor</fullName>
    </recommendedName>
</protein>